<evidence type="ECO:0000256" key="1">
    <source>
        <dbReference type="SAM" id="MobiDB-lite"/>
    </source>
</evidence>
<dbReference type="RefSeq" id="YP_009389457.1">
    <property type="nucleotide sequence ID" value="NC_035200.1"/>
</dbReference>
<accession>A0A220IGS1</accession>
<dbReference type="Proteomes" id="UP000203554">
    <property type="component" value="Segment"/>
</dbReference>
<proteinExistence type="predicted"/>
<protein>
    <submittedName>
        <fullName evidence="2">Capsid protein</fullName>
    </submittedName>
</protein>
<evidence type="ECO:0000313" key="3">
    <source>
        <dbReference type="Proteomes" id="UP000203554"/>
    </source>
</evidence>
<organism evidence="2">
    <name type="scientific">Giant panda circovirus 1</name>
    <dbReference type="NCBI Taxonomy" id="2016456"/>
    <lineage>
        <taxon>Viruses</taxon>
        <taxon>Monodnaviria</taxon>
        <taxon>Shotokuvirae</taxon>
        <taxon>Cressdnaviricota</taxon>
        <taxon>Arfiviricetes</taxon>
        <taxon>Cirlivirales</taxon>
        <taxon>Circoviridae</taxon>
        <taxon>Circovirus</taxon>
    </lineage>
</organism>
<feature type="compositionally biased region" description="Low complexity" evidence="1">
    <location>
        <begin position="50"/>
        <end position="74"/>
    </location>
</feature>
<dbReference type="KEGG" id="vg:33350011"/>
<keyword evidence="3" id="KW-1185">Reference proteome</keyword>
<feature type="region of interest" description="Disordered" evidence="1">
    <location>
        <begin position="48"/>
        <end position="87"/>
    </location>
</feature>
<reference evidence="2" key="1">
    <citation type="journal article" date="2017" name="Microbiome">
        <title>Virome comparisons in wild-diseased and healthy captive giant pandas.</title>
        <authorList>
            <person name="Zhang W."/>
            <person name="Yang S."/>
            <person name="Shan T."/>
            <person name="Hou R."/>
            <person name="Liu Z."/>
            <person name="Li W."/>
            <person name="Guo L."/>
            <person name="Wang Y."/>
            <person name="Chen P."/>
            <person name="Wang X."/>
            <person name="Feng F."/>
            <person name="Wang H."/>
            <person name="Chen C."/>
            <person name="Shen Q."/>
            <person name="Zhou C."/>
            <person name="Hua X."/>
            <person name="Cui L."/>
            <person name="Deng X."/>
            <person name="Zhang Z."/>
            <person name="Qi D."/>
            <person name="Delwart E."/>
        </authorList>
    </citation>
    <scope>NUCLEOTIDE SEQUENCE</scope>
    <source>
        <strain evidence="2">Gpci001</strain>
    </source>
</reference>
<dbReference type="EMBL" id="MF327573">
    <property type="protein sequence ID" value="ASH99183.1"/>
    <property type="molecule type" value="Genomic_DNA"/>
</dbReference>
<evidence type="ECO:0000313" key="2">
    <source>
        <dbReference type="EMBL" id="ASH99183.1"/>
    </source>
</evidence>
<dbReference type="GeneID" id="33350011"/>
<name>A0A220IGS1_9CIRC</name>
<sequence length="425" mass="47575">MVIGLMSLRPRYRRRSITPSDVASFAWRNRRTVHNGILRSGEWVRRNAARRSSTSTVSTGGSRRSSLLSTGAASVKRTQLQGGATERTARVKRYGSKLKKIGRRRVKVSRKLRAKIIEVTDGNKIQGYYQDNRIDVLDPGALGGRQNVEIFPNRGGAASGYMFNYDRVLHAASRLWNTKAAVQNPVYSDALNFSPNDTVINVEKQWWTFELRNNSTRTATLKFCKMRMKRGCAQTLPYDTWVNGLAQMTTSGELVGGATINTMFTMPTLSTQFKTAYKLEVIKVVLEPGQSYTFNIEGPAMTYHGQDFFDNGTYRPVQKQDTLGFVIEHVDMVGTHATSEGAAGNAGFAPDTTEANQAQERVYMRSTYHCRLNMPEKVGGISTAAASIFQNGNRVRRTCVDEFMPTTFATTMHRRDEENPVVDMN</sequence>